<evidence type="ECO:0000256" key="1">
    <source>
        <dbReference type="ARBA" id="ARBA00005382"/>
    </source>
</evidence>
<evidence type="ECO:0000256" key="6">
    <source>
        <dbReference type="ARBA" id="ARBA00023326"/>
    </source>
</evidence>
<dbReference type="Gene3D" id="2.60.40.1180">
    <property type="entry name" value="Golgi alpha-mannosidase II"/>
    <property type="match status" value="1"/>
</dbReference>
<dbReference type="Proteomes" id="UP000000851">
    <property type="component" value="Chromosome"/>
</dbReference>
<dbReference type="GO" id="GO:0004348">
    <property type="term" value="F:glucosylceramidase activity"/>
    <property type="evidence" value="ECO:0007669"/>
    <property type="project" value="InterPro"/>
</dbReference>
<evidence type="ECO:0000256" key="3">
    <source>
        <dbReference type="ARBA" id="ARBA00022801"/>
    </source>
</evidence>
<dbReference type="GO" id="GO:0000272">
    <property type="term" value="P:polysaccharide catabolic process"/>
    <property type="evidence" value="ECO:0007669"/>
    <property type="project" value="UniProtKB-KW"/>
</dbReference>
<dbReference type="InterPro" id="IPR013780">
    <property type="entry name" value="Glyco_hydro_b"/>
</dbReference>
<proteinExistence type="inferred from homology"/>
<organism evidence="10 11">
    <name type="scientific">Catenulispora acidiphila (strain DSM 44928 / JCM 14897 / NBRC 102108 / NRRL B-24433 / ID139908)</name>
    <dbReference type="NCBI Taxonomy" id="479433"/>
    <lineage>
        <taxon>Bacteria</taxon>
        <taxon>Bacillati</taxon>
        <taxon>Actinomycetota</taxon>
        <taxon>Actinomycetes</taxon>
        <taxon>Catenulisporales</taxon>
        <taxon>Catenulisporaceae</taxon>
        <taxon>Catenulispora</taxon>
    </lineage>
</organism>
<keyword evidence="5" id="KW-0326">Glycosidase</keyword>
<dbReference type="GO" id="GO:0016020">
    <property type="term" value="C:membrane"/>
    <property type="evidence" value="ECO:0007669"/>
    <property type="project" value="GOC"/>
</dbReference>
<dbReference type="PANTHER" id="PTHR11069">
    <property type="entry name" value="GLUCOSYLCERAMIDASE"/>
    <property type="match status" value="1"/>
</dbReference>
<evidence type="ECO:0000256" key="4">
    <source>
        <dbReference type="ARBA" id="ARBA00023277"/>
    </source>
</evidence>
<dbReference type="InterPro" id="IPR012291">
    <property type="entry name" value="CBM2_carb-bd_dom_sf"/>
</dbReference>
<dbReference type="SUPFAM" id="SSF51445">
    <property type="entry name" value="(Trans)glycosidases"/>
    <property type="match status" value="1"/>
</dbReference>
<feature type="domain" description="CBM2" evidence="9">
    <location>
        <begin position="571"/>
        <end position="681"/>
    </location>
</feature>
<dbReference type="InterPro" id="IPR006311">
    <property type="entry name" value="TAT_signal"/>
</dbReference>
<name>C7Q130_CATAD</name>
<dbReference type="InterPro" id="IPR013783">
    <property type="entry name" value="Ig-like_fold"/>
</dbReference>
<dbReference type="CAZy" id="CBM2">
    <property type="family name" value="Carbohydrate-Binding Module Family 2"/>
</dbReference>
<keyword evidence="2" id="KW-0732">Signal</keyword>
<evidence type="ECO:0000259" key="8">
    <source>
        <dbReference type="PROSITE" id="PS50853"/>
    </source>
</evidence>
<dbReference type="InterPro" id="IPR017853">
    <property type="entry name" value="GH"/>
</dbReference>
<evidence type="ECO:0000256" key="2">
    <source>
        <dbReference type="ARBA" id="ARBA00022729"/>
    </source>
</evidence>
<dbReference type="SUPFAM" id="SSF51011">
    <property type="entry name" value="Glycosyl hydrolase domain"/>
    <property type="match status" value="1"/>
</dbReference>
<evidence type="ECO:0000256" key="5">
    <source>
        <dbReference type="ARBA" id="ARBA00023295"/>
    </source>
</evidence>
<keyword evidence="11" id="KW-1185">Reference proteome</keyword>
<dbReference type="GO" id="GO:0006665">
    <property type="term" value="P:sphingolipid metabolic process"/>
    <property type="evidence" value="ECO:0007669"/>
    <property type="project" value="InterPro"/>
</dbReference>
<gene>
    <name evidence="10" type="ordered locus">Caci_2792</name>
</gene>
<dbReference type="PROSITE" id="PS51318">
    <property type="entry name" value="TAT"/>
    <property type="match status" value="1"/>
</dbReference>
<dbReference type="HOGENOM" id="CLU_022864_1_0_11"/>
<dbReference type="PROSITE" id="PS50853">
    <property type="entry name" value="FN3"/>
    <property type="match status" value="1"/>
</dbReference>
<dbReference type="eggNOG" id="COG5520">
    <property type="taxonomic scope" value="Bacteria"/>
</dbReference>
<dbReference type="STRING" id="479433.Caci_2792"/>
<dbReference type="PANTHER" id="PTHR11069:SF38">
    <property type="entry name" value="GLUCURONOXYLANASE XYNC"/>
    <property type="match status" value="1"/>
</dbReference>
<keyword evidence="6" id="KW-0624">Polysaccharide degradation</keyword>
<dbReference type="SMART" id="SM00060">
    <property type="entry name" value="FN3"/>
    <property type="match status" value="1"/>
</dbReference>
<dbReference type="InterPro" id="IPR001139">
    <property type="entry name" value="Glyco_hydro_30"/>
</dbReference>
<dbReference type="InterPro" id="IPR008965">
    <property type="entry name" value="CBM2/CBM3_carb-bd_dom_sf"/>
</dbReference>
<dbReference type="Gene3D" id="2.60.40.290">
    <property type="match status" value="1"/>
</dbReference>
<evidence type="ECO:0000256" key="7">
    <source>
        <dbReference type="SAM" id="MobiDB-lite"/>
    </source>
</evidence>
<dbReference type="KEGG" id="cai:Caci_2792"/>
<dbReference type="InterPro" id="IPR003961">
    <property type="entry name" value="FN3_dom"/>
</dbReference>
<dbReference type="SUPFAM" id="SSF49384">
    <property type="entry name" value="Carbohydrate-binding domain"/>
    <property type="match status" value="1"/>
</dbReference>
<evidence type="ECO:0000313" key="11">
    <source>
        <dbReference type="Proteomes" id="UP000000851"/>
    </source>
</evidence>
<accession>C7Q130</accession>
<dbReference type="CAZy" id="GH30">
    <property type="family name" value="Glycoside Hydrolase Family 30"/>
</dbReference>
<keyword evidence="4" id="KW-0119">Carbohydrate metabolism</keyword>
<dbReference type="Pfam" id="PF00041">
    <property type="entry name" value="fn3"/>
    <property type="match status" value="1"/>
</dbReference>
<dbReference type="EMBL" id="CP001700">
    <property type="protein sequence ID" value="ACU71705.1"/>
    <property type="molecule type" value="Genomic_DNA"/>
</dbReference>
<dbReference type="PROSITE" id="PS51173">
    <property type="entry name" value="CBM2"/>
    <property type="match status" value="1"/>
</dbReference>
<dbReference type="InParanoid" id="C7Q130"/>
<dbReference type="SUPFAM" id="SSF49265">
    <property type="entry name" value="Fibronectin type III"/>
    <property type="match status" value="1"/>
</dbReference>
<evidence type="ECO:0000313" key="10">
    <source>
        <dbReference type="EMBL" id="ACU71705.1"/>
    </source>
</evidence>
<dbReference type="Gene3D" id="3.20.20.80">
    <property type="entry name" value="Glycosidases"/>
    <property type="match status" value="1"/>
</dbReference>
<protein>
    <submittedName>
        <fullName evidence="10">Cellulose-binding family II</fullName>
    </submittedName>
</protein>
<feature type="region of interest" description="Disordered" evidence="7">
    <location>
        <begin position="1"/>
        <end position="26"/>
    </location>
</feature>
<dbReference type="CDD" id="cd00063">
    <property type="entry name" value="FN3"/>
    <property type="match status" value="1"/>
</dbReference>
<feature type="domain" description="Fibronectin type-III" evidence="8">
    <location>
        <begin position="481"/>
        <end position="570"/>
    </location>
</feature>
<dbReference type="InterPro" id="IPR001919">
    <property type="entry name" value="CBD2"/>
</dbReference>
<dbReference type="GO" id="GO:0030247">
    <property type="term" value="F:polysaccharide binding"/>
    <property type="evidence" value="ECO:0007669"/>
    <property type="project" value="UniProtKB-UniRule"/>
</dbReference>
<keyword evidence="3" id="KW-0378">Hydrolase</keyword>
<dbReference type="AlphaFoldDB" id="C7Q130"/>
<dbReference type="Gene3D" id="2.60.40.10">
    <property type="entry name" value="Immunoglobulins"/>
    <property type="match status" value="1"/>
</dbReference>
<evidence type="ECO:0000259" key="9">
    <source>
        <dbReference type="PROSITE" id="PS51173"/>
    </source>
</evidence>
<dbReference type="InterPro" id="IPR036116">
    <property type="entry name" value="FN3_sf"/>
</dbReference>
<dbReference type="SMART" id="SM00637">
    <property type="entry name" value="CBD_II"/>
    <property type="match status" value="1"/>
</dbReference>
<sequence>MPESQPGVGALPLQGPLSEKPGPESSIAEIQETTLTPRNETTATGPEFPSRRTVLAALGAVPVLAVAAPSMAATAAPAAASAVVVDPSALRQTIRGYGGMNHPEWAGDLTAAQRDTAFGNGTGQLGFSMLRIHVDEDQNNWSRELATAQRAVALGATVFASPWNPPASMVETFTRGSQTNAHRLRHDMYGAYAQHLNSFYQYMKTNGVDLYAISVQNEPDYASTWTWWTASEIVTFLQNNAGAIGTRIIAPESFQYVKSMSDPILNDATALANLDILGAHLYGTSYANFPYPLFQQKGQGKELWMTEVYYPNSTDSADLWPAALGVGEHMHHAMVDAEFQAYVWWYIRRSYGPMREDGQISKRGALMAQFSKFVRPGYVRVNATANPQTNLLTSVYKGPSTLVIVAVNSATSTLSQQFTLSNTTASSVSAWVTDASRNVASTSAPSVSNGSFTATLPAQSVTTFVITVGSSTGSDTQAPTAPGTPTATGITATSATLSWPASTDNVGVVGYDVVRVSGTTETAATSSTTTQGTVTGLTASTAYTFAVYARDAAGNRSTRSATVSVTTSASGGTGTGACGVTYQVTGSWTGSFQGQIDIHNTGTTALNGWTLTFTFTAGQTITQMWGGTPAQSGSKVTVTPADYNSSIPAGGSVTVGFLGTAGSTNPAPTGFTLNGGTCTTA</sequence>
<comment type="similarity">
    <text evidence="1">Belongs to the glycosyl hydrolase 30 family.</text>
</comment>
<reference evidence="10 11" key="1">
    <citation type="journal article" date="2009" name="Stand. Genomic Sci.">
        <title>Complete genome sequence of Catenulispora acidiphila type strain (ID 139908).</title>
        <authorList>
            <person name="Copeland A."/>
            <person name="Lapidus A."/>
            <person name="Glavina Del Rio T."/>
            <person name="Nolan M."/>
            <person name="Lucas S."/>
            <person name="Chen F."/>
            <person name="Tice H."/>
            <person name="Cheng J.F."/>
            <person name="Bruce D."/>
            <person name="Goodwin L."/>
            <person name="Pitluck S."/>
            <person name="Mikhailova N."/>
            <person name="Pati A."/>
            <person name="Ivanova N."/>
            <person name="Mavromatis K."/>
            <person name="Chen A."/>
            <person name="Palaniappan K."/>
            <person name="Chain P."/>
            <person name="Land M."/>
            <person name="Hauser L."/>
            <person name="Chang Y.J."/>
            <person name="Jeffries C.D."/>
            <person name="Chertkov O."/>
            <person name="Brettin T."/>
            <person name="Detter J.C."/>
            <person name="Han C."/>
            <person name="Ali Z."/>
            <person name="Tindall B.J."/>
            <person name="Goker M."/>
            <person name="Bristow J."/>
            <person name="Eisen J.A."/>
            <person name="Markowitz V."/>
            <person name="Hugenholtz P."/>
            <person name="Kyrpides N.C."/>
            <person name="Klenk H.P."/>
        </authorList>
    </citation>
    <scope>NUCLEOTIDE SEQUENCE [LARGE SCALE GENOMIC DNA]</scope>
    <source>
        <strain evidence="11">DSM 44928 / JCM 14897 / NBRC 102108 / NRRL B-24433 / ID139908</strain>
    </source>
</reference>
<dbReference type="Pfam" id="PF00553">
    <property type="entry name" value="CBM_2"/>
    <property type="match status" value="1"/>
</dbReference>